<dbReference type="AlphaFoldDB" id="A0A3N8RGT9"/>
<proteinExistence type="predicted"/>
<accession>A0A3N8RGT9</accession>
<gene>
    <name evidence="1" type="ORF">DF037_06575</name>
</gene>
<name>A0A3N8RGT9_9BURK</name>
<dbReference type="EMBL" id="QTQX01000003">
    <property type="protein sequence ID" value="RQT34991.1"/>
    <property type="molecule type" value="Genomic_DNA"/>
</dbReference>
<evidence type="ECO:0000313" key="1">
    <source>
        <dbReference type="EMBL" id="RQT34991.1"/>
    </source>
</evidence>
<dbReference type="RefSeq" id="WP_124616665.1">
    <property type="nucleotide sequence ID" value="NZ_CABVQQ010000001.1"/>
</dbReference>
<evidence type="ECO:0000313" key="2">
    <source>
        <dbReference type="Proteomes" id="UP000269271"/>
    </source>
</evidence>
<organism evidence="1 2">
    <name type="scientific">Burkholderia contaminans</name>
    <dbReference type="NCBI Taxonomy" id="488447"/>
    <lineage>
        <taxon>Bacteria</taxon>
        <taxon>Pseudomonadati</taxon>
        <taxon>Pseudomonadota</taxon>
        <taxon>Betaproteobacteria</taxon>
        <taxon>Burkholderiales</taxon>
        <taxon>Burkholderiaceae</taxon>
        <taxon>Burkholderia</taxon>
        <taxon>Burkholderia cepacia complex</taxon>
    </lineage>
</organism>
<comment type="caution">
    <text evidence="1">The sequence shown here is derived from an EMBL/GenBank/DDBJ whole genome shotgun (WGS) entry which is preliminary data.</text>
</comment>
<reference evidence="1 2" key="1">
    <citation type="submission" date="2018-08" db="EMBL/GenBank/DDBJ databases">
        <title>Comparative analysis of Burkholderia isolates from Puerto Rico.</title>
        <authorList>
            <person name="Hall C."/>
            <person name="Sahl J."/>
            <person name="Wagner D."/>
        </authorList>
    </citation>
    <scope>NUCLEOTIDE SEQUENCE [LARGE SCALE GENOMIC DNA]</scope>
    <source>
        <strain evidence="1 2">Bp9001</strain>
    </source>
</reference>
<dbReference type="Proteomes" id="UP000269271">
    <property type="component" value="Unassembled WGS sequence"/>
</dbReference>
<protein>
    <submittedName>
        <fullName evidence="1">Secretion protein</fullName>
    </submittedName>
</protein>
<sequence length="369" mass="38941">MKQLRILTGFHAGATLQLAPGQHRVHGGADADIRLTDWSGPDVTLDVDPSGVVRAITRVDAPDTTPADTAAEPETVILVDFVPMRFGETILCVGPDDVPWPSDLDLLSTLLTRPADARVDAERRKRRRYYGALVACIAIGIVAGTAVLLTTAPDSEAALRHGADYRTTRIQDALAAAHMTELQVRTVGNTSVVTGMVANLADDQLVRSTLAKIASKDVVRSYDVAQNAVHSIEDSLGIAGVRVKYLGNGEFAITGTVDSKDALDKAVTRVRADLDSNIRRLVVQAVENPGHAAPVTGQYSEIVSSDTVQYTQTPDGVKHIYMTDAPADPVPASGVPVASGPALPSVDSSTIVRSAEQVHAAPRPAAPDS</sequence>